<dbReference type="SMART" id="SM00028">
    <property type="entry name" value="TPR"/>
    <property type="match status" value="5"/>
</dbReference>
<accession>A0A2I0R410</accession>
<proteinExistence type="predicted"/>
<evidence type="ECO:0000256" key="1">
    <source>
        <dbReference type="PROSITE-ProRule" id="PRU00339"/>
    </source>
</evidence>
<dbReference type="SUPFAM" id="SSF48452">
    <property type="entry name" value="TPR-like"/>
    <property type="match status" value="2"/>
</dbReference>
<feature type="repeat" description="TPR" evidence="1">
    <location>
        <begin position="204"/>
        <end position="237"/>
    </location>
</feature>
<name>A0A2I0R410_9FLAO</name>
<keyword evidence="5" id="KW-1185">Reference proteome</keyword>
<dbReference type="PANTHER" id="PTHR10098:SF108">
    <property type="entry name" value="TETRATRICOPEPTIDE REPEAT PROTEIN 28"/>
    <property type="match status" value="1"/>
</dbReference>
<dbReference type="Proteomes" id="UP000236654">
    <property type="component" value="Unassembled WGS sequence"/>
</dbReference>
<dbReference type="AlphaFoldDB" id="A0A2I0R410"/>
<keyword evidence="1" id="KW-0802">TPR repeat</keyword>
<reference evidence="4 5" key="1">
    <citation type="submission" date="2017-12" db="EMBL/GenBank/DDBJ databases">
        <title>The draft genome sequence of Brumimicrobium saltpan LHR20.</title>
        <authorList>
            <person name="Do Z.-J."/>
            <person name="Luo H.-R."/>
        </authorList>
    </citation>
    <scope>NUCLEOTIDE SEQUENCE [LARGE SCALE GENOMIC DNA]</scope>
    <source>
        <strain evidence="4 5">LHR20</strain>
    </source>
</reference>
<feature type="repeat" description="TPR" evidence="1">
    <location>
        <begin position="284"/>
        <end position="317"/>
    </location>
</feature>
<dbReference type="Gene3D" id="1.25.40.10">
    <property type="entry name" value="Tetratricopeptide repeat domain"/>
    <property type="match status" value="3"/>
</dbReference>
<evidence type="ECO:0000313" key="5">
    <source>
        <dbReference type="Proteomes" id="UP000236654"/>
    </source>
</evidence>
<dbReference type="PROSITE" id="PS50005">
    <property type="entry name" value="TPR"/>
    <property type="match status" value="2"/>
</dbReference>
<dbReference type="InterPro" id="IPR011990">
    <property type="entry name" value="TPR-like_helical_dom_sf"/>
</dbReference>
<keyword evidence="2" id="KW-0812">Transmembrane</keyword>
<protein>
    <submittedName>
        <fullName evidence="4">Uncharacterized protein</fullName>
    </submittedName>
</protein>
<dbReference type="InterPro" id="IPR019734">
    <property type="entry name" value="TPR_rpt"/>
</dbReference>
<evidence type="ECO:0000256" key="2">
    <source>
        <dbReference type="SAM" id="Phobius"/>
    </source>
</evidence>
<keyword evidence="3" id="KW-0732">Signal</keyword>
<evidence type="ECO:0000313" key="4">
    <source>
        <dbReference type="EMBL" id="PKR81313.1"/>
    </source>
</evidence>
<feature type="chain" id="PRO_5014180793" evidence="3">
    <location>
        <begin position="25"/>
        <end position="429"/>
    </location>
</feature>
<dbReference type="Pfam" id="PF13181">
    <property type="entry name" value="TPR_8"/>
    <property type="match status" value="3"/>
</dbReference>
<keyword evidence="2" id="KW-1133">Transmembrane helix</keyword>
<sequence>MSAMKQLLTFLFAFAVLSFGEMKAQENIDTYLESYETANVDHKLKLFFHFYSKLNTIDKDTILYYINDLQREGVKNKREDVIAMTNFGLAPYLQNNSLFDEASTRLKSAVKYYKKVQNDTMLSNCYNVLGSIYFLSGNIDKAETYFNESYRYGVIAGAERFQMLPIFNLARIKLERGDFEEAKKDLERYISYLKREKGMTRKLASAFALMGQLYLNQQEYDKALVNFTTSMEHSLTVGVLKTVANGYTNLAIVEFYSENYERSEQYFQLALSYRIKDNDKYYIAEGYYNLGDYYMGVNLMDSALINYQRSLKVGEEFGNLVVQKDALLQISNVYETLGNTDLQIATLKEIIKLQDELKKEQKSKDLMALKVSHDQSLTEVLNNGDIREEELKSQVVRYNAIFNNWLIVGGFILLGSIVIVFLLLRKRNN</sequence>
<evidence type="ECO:0000256" key="3">
    <source>
        <dbReference type="SAM" id="SignalP"/>
    </source>
</evidence>
<feature type="transmembrane region" description="Helical" evidence="2">
    <location>
        <begin position="405"/>
        <end position="424"/>
    </location>
</feature>
<dbReference type="PANTHER" id="PTHR10098">
    <property type="entry name" value="RAPSYN-RELATED"/>
    <property type="match status" value="1"/>
</dbReference>
<dbReference type="EMBL" id="PJNI01000003">
    <property type="protein sequence ID" value="PKR81313.1"/>
    <property type="molecule type" value="Genomic_DNA"/>
</dbReference>
<comment type="caution">
    <text evidence="4">The sequence shown here is derived from an EMBL/GenBank/DDBJ whole genome shotgun (WGS) entry which is preliminary data.</text>
</comment>
<feature type="signal peptide" evidence="3">
    <location>
        <begin position="1"/>
        <end position="24"/>
    </location>
</feature>
<gene>
    <name evidence="4" type="ORF">CW751_04440</name>
</gene>
<organism evidence="4 5">
    <name type="scientific">Brumimicrobium salinarum</name>
    <dbReference type="NCBI Taxonomy" id="2058658"/>
    <lineage>
        <taxon>Bacteria</taxon>
        <taxon>Pseudomonadati</taxon>
        <taxon>Bacteroidota</taxon>
        <taxon>Flavobacteriia</taxon>
        <taxon>Flavobacteriales</taxon>
        <taxon>Crocinitomicaceae</taxon>
        <taxon>Brumimicrobium</taxon>
    </lineage>
</organism>
<keyword evidence="2" id="KW-0472">Membrane</keyword>